<organism evidence="2 3">
    <name type="scientific">Caenorhabditis nigoni</name>
    <dbReference type="NCBI Taxonomy" id="1611254"/>
    <lineage>
        <taxon>Eukaryota</taxon>
        <taxon>Metazoa</taxon>
        <taxon>Ecdysozoa</taxon>
        <taxon>Nematoda</taxon>
        <taxon>Chromadorea</taxon>
        <taxon>Rhabditida</taxon>
        <taxon>Rhabditina</taxon>
        <taxon>Rhabditomorpha</taxon>
        <taxon>Rhabditoidea</taxon>
        <taxon>Rhabditidae</taxon>
        <taxon>Peloderinae</taxon>
        <taxon>Caenorhabditis</taxon>
    </lineage>
</organism>
<comment type="caution">
    <text evidence="2">The sequence shown here is derived from an EMBL/GenBank/DDBJ whole genome shotgun (WGS) entry which is preliminary data.</text>
</comment>
<evidence type="ECO:0000256" key="1">
    <source>
        <dbReference type="SAM" id="MobiDB-lite"/>
    </source>
</evidence>
<protein>
    <submittedName>
        <fullName evidence="2">Uncharacterized protein</fullName>
    </submittedName>
</protein>
<name>A0A2G5TM36_9PELO</name>
<dbReference type="Proteomes" id="UP000230233">
    <property type="component" value="Chromosome V"/>
</dbReference>
<dbReference type="EMBL" id="PDUG01000005">
    <property type="protein sequence ID" value="PIC28337.1"/>
    <property type="molecule type" value="Genomic_DNA"/>
</dbReference>
<gene>
    <name evidence="2" type="primary">Cnig_chr_V.g20291</name>
    <name evidence="2" type="ORF">B9Z55_020291</name>
</gene>
<dbReference type="AlphaFoldDB" id="A0A2G5TM36"/>
<sequence>MQLSAVGASTCKLVVRSRQVDLQDQDVQQQLYRIPPVFGSIYPSGTRTKGGLPRHSLPNAPDDATEAQDAFVTVPSDVTSTMLMSAPAQTKCKSIGINNREFSKKNSLYTS</sequence>
<evidence type="ECO:0000313" key="3">
    <source>
        <dbReference type="Proteomes" id="UP000230233"/>
    </source>
</evidence>
<evidence type="ECO:0000313" key="2">
    <source>
        <dbReference type="EMBL" id="PIC28337.1"/>
    </source>
</evidence>
<feature type="region of interest" description="Disordered" evidence="1">
    <location>
        <begin position="43"/>
        <end position="65"/>
    </location>
</feature>
<reference evidence="3" key="1">
    <citation type="submission" date="2017-10" db="EMBL/GenBank/DDBJ databases">
        <title>Rapid genome shrinkage in a self-fertile nematode reveals novel sperm competition proteins.</title>
        <authorList>
            <person name="Yin D."/>
            <person name="Schwarz E.M."/>
            <person name="Thomas C.G."/>
            <person name="Felde R.L."/>
            <person name="Korf I.F."/>
            <person name="Cutter A.D."/>
            <person name="Schartner C.M."/>
            <person name="Ralston E.J."/>
            <person name="Meyer B.J."/>
            <person name="Haag E.S."/>
        </authorList>
    </citation>
    <scope>NUCLEOTIDE SEQUENCE [LARGE SCALE GENOMIC DNA]</scope>
    <source>
        <strain evidence="3">JU1422</strain>
    </source>
</reference>
<accession>A0A2G5TM36</accession>
<proteinExistence type="predicted"/>
<keyword evidence="3" id="KW-1185">Reference proteome</keyword>